<gene>
    <name evidence="7" type="ORF">ACFQHR_10360</name>
</gene>
<keyword evidence="1" id="KW-0645">Protease</keyword>
<comment type="caution">
    <text evidence="7">The sequence shown here is derived from an EMBL/GenBank/DDBJ whole genome shotgun (WGS) entry which is preliminary data.</text>
</comment>
<feature type="domain" description="Peptidase S24/S26A/S26B/S26C" evidence="6">
    <location>
        <begin position="144"/>
        <end position="228"/>
    </location>
</feature>
<dbReference type="InterPro" id="IPR019756">
    <property type="entry name" value="Pept_S26A_signal_pept_1_Ser-AS"/>
</dbReference>
<keyword evidence="4" id="KW-0238">DNA-binding</keyword>
<evidence type="ECO:0000313" key="7">
    <source>
        <dbReference type="EMBL" id="MFC6998029.1"/>
    </source>
</evidence>
<keyword evidence="2" id="KW-0378">Hydrolase</keyword>
<reference evidence="8" key="1">
    <citation type="journal article" date="2019" name="Int. J. Syst. Evol. Microbiol.">
        <title>The Global Catalogue of Microorganisms (GCM) 10K type strain sequencing project: providing services to taxonomists for standard genome sequencing and annotation.</title>
        <authorList>
            <consortium name="The Broad Institute Genomics Platform"/>
            <consortium name="The Broad Institute Genome Sequencing Center for Infectious Disease"/>
            <person name="Wu L."/>
            <person name="Ma J."/>
        </authorList>
    </citation>
    <scope>NUCLEOTIDE SEQUENCE [LARGE SCALE GENOMIC DNA]</scope>
    <source>
        <strain evidence="8">CGMCC 4.7393</strain>
    </source>
</reference>
<dbReference type="PROSITE" id="PS00501">
    <property type="entry name" value="SPASE_I_1"/>
    <property type="match status" value="1"/>
</dbReference>
<evidence type="ECO:0000259" key="6">
    <source>
        <dbReference type="Pfam" id="PF00717"/>
    </source>
</evidence>
<dbReference type="RefSeq" id="WP_066621760.1">
    <property type="nucleotide sequence ID" value="NZ_JBHSYQ010000004.1"/>
</dbReference>
<evidence type="ECO:0000313" key="8">
    <source>
        <dbReference type="Proteomes" id="UP001596405"/>
    </source>
</evidence>
<dbReference type="SUPFAM" id="SSF51306">
    <property type="entry name" value="LexA/Signal peptidase"/>
    <property type="match status" value="1"/>
</dbReference>
<proteinExistence type="predicted"/>
<dbReference type="CDD" id="cd06529">
    <property type="entry name" value="S24_LexA-like"/>
    <property type="match status" value="1"/>
</dbReference>
<evidence type="ECO:0000256" key="4">
    <source>
        <dbReference type="ARBA" id="ARBA00023125"/>
    </source>
</evidence>
<protein>
    <submittedName>
        <fullName evidence="7">Helix-turn-helix transcriptional regulator</fullName>
    </submittedName>
</protein>
<dbReference type="InterPro" id="IPR015927">
    <property type="entry name" value="Peptidase_S24_S26A/B/C"/>
</dbReference>
<dbReference type="PANTHER" id="PTHR40661:SF1">
    <property type="entry name" value="HTH CRO_C1-TYPE DOMAIN-CONTAINING PROTEIN"/>
    <property type="match status" value="1"/>
</dbReference>
<evidence type="ECO:0000256" key="3">
    <source>
        <dbReference type="ARBA" id="ARBA00023015"/>
    </source>
</evidence>
<evidence type="ECO:0000256" key="2">
    <source>
        <dbReference type="ARBA" id="ARBA00022801"/>
    </source>
</evidence>
<evidence type="ECO:0000256" key="5">
    <source>
        <dbReference type="ARBA" id="ARBA00023163"/>
    </source>
</evidence>
<dbReference type="Pfam" id="PF00717">
    <property type="entry name" value="Peptidase_S24"/>
    <property type="match status" value="1"/>
</dbReference>
<keyword evidence="8" id="KW-1185">Reference proteome</keyword>
<keyword evidence="3" id="KW-0805">Transcription regulation</keyword>
<dbReference type="InterPro" id="IPR039418">
    <property type="entry name" value="LexA-like"/>
</dbReference>
<dbReference type="Proteomes" id="UP001596405">
    <property type="component" value="Unassembled WGS sequence"/>
</dbReference>
<dbReference type="PANTHER" id="PTHR40661">
    <property type="match status" value="1"/>
</dbReference>
<name>A0ABW2DJN0_9BACT</name>
<evidence type="ECO:0000256" key="1">
    <source>
        <dbReference type="ARBA" id="ARBA00022670"/>
    </source>
</evidence>
<dbReference type="InterPro" id="IPR036286">
    <property type="entry name" value="LexA/Signal_pep-like_sf"/>
</dbReference>
<organism evidence="7 8">
    <name type="scientific">Rufibacter roseus</name>
    <dbReference type="NCBI Taxonomy" id="1567108"/>
    <lineage>
        <taxon>Bacteria</taxon>
        <taxon>Pseudomonadati</taxon>
        <taxon>Bacteroidota</taxon>
        <taxon>Cytophagia</taxon>
        <taxon>Cytophagales</taxon>
        <taxon>Hymenobacteraceae</taxon>
        <taxon>Rufibacter</taxon>
    </lineage>
</organism>
<sequence>MSINQRLKFLVETQAGGIDSQFAEKIGISRGLLATYMPSDKNPDKKLGKPGYEVLSKILDTFPEIRSEWLMRGEEPIKKGDESRAHVEIKHSQSDLPLMVTVNDQGEENIVLVDTKAQGGYPTLLQEPEFYKNLPTLKIPHIDTTYGTYRAFEVFGDSMEPTLHHKAAVLGRYVDDWHLGNIKEGYIHVVVTKDHVYIKRVLNRLFEGNLYLMSDNESYSGFPVPKEEVLQLWHVTDGLINKFPNVRYEWRVKMSNMEADIFNLKREMDGLKKQLKK</sequence>
<dbReference type="Gene3D" id="2.10.109.10">
    <property type="entry name" value="Umud Fragment, subunit A"/>
    <property type="match status" value="1"/>
</dbReference>
<dbReference type="EMBL" id="JBHSYQ010000004">
    <property type="protein sequence ID" value="MFC6998029.1"/>
    <property type="molecule type" value="Genomic_DNA"/>
</dbReference>
<accession>A0ABW2DJN0</accession>
<keyword evidence="5" id="KW-0804">Transcription</keyword>